<comment type="caution">
    <text evidence="1">The sequence shown here is derived from an EMBL/GenBank/DDBJ whole genome shotgun (WGS) entry which is preliminary data.</text>
</comment>
<evidence type="ECO:0000313" key="1">
    <source>
        <dbReference type="EMBL" id="KAA6383845.1"/>
    </source>
</evidence>
<organism evidence="1 2">
    <name type="scientific">Streblomastix strix</name>
    <dbReference type="NCBI Taxonomy" id="222440"/>
    <lineage>
        <taxon>Eukaryota</taxon>
        <taxon>Metamonada</taxon>
        <taxon>Preaxostyla</taxon>
        <taxon>Oxymonadida</taxon>
        <taxon>Streblomastigidae</taxon>
        <taxon>Streblomastix</taxon>
    </lineage>
</organism>
<evidence type="ECO:0000313" key="2">
    <source>
        <dbReference type="Proteomes" id="UP000324800"/>
    </source>
</evidence>
<proteinExistence type="predicted"/>
<gene>
    <name evidence="1" type="ORF">EZS28_020627</name>
</gene>
<name>A0A5J4VN25_9EUKA</name>
<dbReference type="EMBL" id="SNRW01006042">
    <property type="protein sequence ID" value="KAA6383845.1"/>
    <property type="molecule type" value="Genomic_DNA"/>
</dbReference>
<protein>
    <submittedName>
        <fullName evidence="1">Uncharacterized protein</fullName>
    </submittedName>
</protein>
<reference evidence="1 2" key="1">
    <citation type="submission" date="2019-03" db="EMBL/GenBank/DDBJ databases">
        <title>Single cell metagenomics reveals metabolic interactions within the superorganism composed of flagellate Streblomastix strix and complex community of Bacteroidetes bacteria on its surface.</title>
        <authorList>
            <person name="Treitli S.C."/>
            <person name="Kolisko M."/>
            <person name="Husnik F."/>
            <person name="Keeling P."/>
            <person name="Hampl V."/>
        </authorList>
    </citation>
    <scope>NUCLEOTIDE SEQUENCE [LARGE SCALE GENOMIC DNA]</scope>
    <source>
        <strain evidence="1">ST1C</strain>
    </source>
</reference>
<dbReference type="Proteomes" id="UP000324800">
    <property type="component" value="Unassembled WGS sequence"/>
</dbReference>
<accession>A0A5J4VN25</accession>
<sequence>MFNFSSDDQFVICESIGNYKLDAFVASGSNVSIYTAKSSNCNSAPQVAVKLARTIPSHLALNNEIIIEIIIRFREKSLWRTF</sequence>
<dbReference type="AlphaFoldDB" id="A0A5J4VN25"/>